<dbReference type="GO" id="GO:0045893">
    <property type="term" value="P:positive regulation of DNA-templated transcription"/>
    <property type="evidence" value="ECO:0007669"/>
    <property type="project" value="TreeGrafter"/>
</dbReference>
<evidence type="ECO:0000256" key="3">
    <source>
        <dbReference type="ARBA" id="ARBA00022473"/>
    </source>
</evidence>
<dbReference type="GO" id="GO:0046872">
    <property type="term" value="F:metal ion binding"/>
    <property type="evidence" value="ECO:0007669"/>
    <property type="project" value="UniProtKB-KW"/>
</dbReference>
<dbReference type="NCBIfam" id="TIGR01624">
    <property type="entry name" value="LRP1_Cterm"/>
    <property type="match status" value="1"/>
</dbReference>
<dbReference type="GO" id="GO:0003677">
    <property type="term" value="F:DNA binding"/>
    <property type="evidence" value="ECO:0007669"/>
    <property type="project" value="UniProtKB-KW"/>
</dbReference>
<dbReference type="AlphaFoldDB" id="A0AAW2BT73"/>
<keyword evidence="7" id="KW-0238">DNA-binding</keyword>
<dbReference type="PANTHER" id="PTHR31604:SF16">
    <property type="entry name" value="PROTEIN SHI RELATED SEQUENCE 3"/>
    <property type="match status" value="1"/>
</dbReference>
<gene>
    <name evidence="12" type="ORF">SO802_028218</name>
</gene>
<evidence type="ECO:0000256" key="1">
    <source>
        <dbReference type="ARBA" id="ARBA00004123"/>
    </source>
</evidence>
<evidence type="ECO:0000256" key="8">
    <source>
        <dbReference type="ARBA" id="ARBA00023159"/>
    </source>
</evidence>
<comment type="similarity">
    <text evidence="2">Belongs to the SHI protein family.</text>
</comment>
<dbReference type="Proteomes" id="UP001459277">
    <property type="component" value="Unassembled WGS sequence"/>
</dbReference>
<dbReference type="InterPro" id="IPR007818">
    <property type="entry name" value="SHI"/>
</dbReference>
<keyword evidence="6" id="KW-0073">Auxin biosynthesis</keyword>
<keyword evidence="3" id="KW-0217">Developmental protein</keyword>
<evidence type="ECO:0000256" key="10">
    <source>
        <dbReference type="ARBA" id="ARBA00023294"/>
    </source>
</evidence>
<evidence type="ECO:0000256" key="6">
    <source>
        <dbReference type="ARBA" id="ARBA00023070"/>
    </source>
</evidence>
<dbReference type="GO" id="GO:0005634">
    <property type="term" value="C:nucleus"/>
    <property type="evidence" value="ECO:0007669"/>
    <property type="project" value="UniProtKB-SubCell"/>
</dbReference>
<dbReference type="InterPro" id="IPR006511">
    <property type="entry name" value="SHI_C"/>
</dbReference>
<sequence>MRQQGGLMGASRCQDCGNQAKKECVYMRCRTCCKNKGFQCETHVKSTWIPLYRRRQRQQHQQQQQQQQLAAVLPQELQGHSPKRHRQIHSSGSEEAKFPAEVQSMATFRCIRVSSMDDADDEYAFQTAVTIGGHVFRGVLYDQGLESRHTSTVGESSSSRAHQQPNSLLNAATLATITSNSASTEPFLPPSYPFSLNAFMPGMQFLPRPKT</sequence>
<accession>A0AAW2BT73</accession>
<dbReference type="GO" id="GO:0009734">
    <property type="term" value="P:auxin-activated signaling pathway"/>
    <property type="evidence" value="ECO:0007669"/>
    <property type="project" value="UniProtKB-KW"/>
</dbReference>
<dbReference type="GO" id="GO:0009851">
    <property type="term" value="P:auxin biosynthetic process"/>
    <property type="evidence" value="ECO:0007669"/>
    <property type="project" value="UniProtKB-KW"/>
</dbReference>
<evidence type="ECO:0000313" key="12">
    <source>
        <dbReference type="EMBL" id="KAK9987979.1"/>
    </source>
</evidence>
<dbReference type="NCBIfam" id="TIGR01623">
    <property type="entry name" value="put_zinc_LRP1"/>
    <property type="match status" value="1"/>
</dbReference>
<keyword evidence="10" id="KW-0927">Auxin signaling pathway</keyword>
<evidence type="ECO:0000313" key="13">
    <source>
        <dbReference type="Proteomes" id="UP001459277"/>
    </source>
</evidence>
<dbReference type="PANTHER" id="PTHR31604">
    <property type="entry name" value="PROTEIN LATERAL ROOT PRIMORDIUM 1"/>
    <property type="match status" value="1"/>
</dbReference>
<dbReference type="EMBL" id="JAZDWU010000010">
    <property type="protein sequence ID" value="KAK9987979.1"/>
    <property type="molecule type" value="Genomic_DNA"/>
</dbReference>
<dbReference type="GO" id="GO:0003700">
    <property type="term" value="F:DNA-binding transcription factor activity"/>
    <property type="evidence" value="ECO:0007669"/>
    <property type="project" value="InterPro"/>
</dbReference>
<keyword evidence="9" id="KW-0539">Nucleus</keyword>
<dbReference type="Pfam" id="PF05142">
    <property type="entry name" value="DUF702"/>
    <property type="match status" value="1"/>
</dbReference>
<keyword evidence="4" id="KW-0479">Metal-binding</keyword>
<organism evidence="12 13">
    <name type="scientific">Lithocarpus litseifolius</name>
    <dbReference type="NCBI Taxonomy" id="425828"/>
    <lineage>
        <taxon>Eukaryota</taxon>
        <taxon>Viridiplantae</taxon>
        <taxon>Streptophyta</taxon>
        <taxon>Embryophyta</taxon>
        <taxon>Tracheophyta</taxon>
        <taxon>Spermatophyta</taxon>
        <taxon>Magnoliopsida</taxon>
        <taxon>eudicotyledons</taxon>
        <taxon>Gunneridae</taxon>
        <taxon>Pentapetalae</taxon>
        <taxon>rosids</taxon>
        <taxon>fabids</taxon>
        <taxon>Fagales</taxon>
        <taxon>Fagaceae</taxon>
        <taxon>Lithocarpus</taxon>
    </lineage>
</organism>
<keyword evidence="8" id="KW-0010">Activator</keyword>
<keyword evidence="5" id="KW-0862">Zinc</keyword>
<evidence type="ECO:0000256" key="7">
    <source>
        <dbReference type="ARBA" id="ARBA00023125"/>
    </source>
</evidence>
<evidence type="ECO:0000256" key="4">
    <source>
        <dbReference type="ARBA" id="ARBA00022723"/>
    </source>
</evidence>
<feature type="region of interest" description="Disordered" evidence="11">
    <location>
        <begin position="77"/>
        <end position="96"/>
    </location>
</feature>
<evidence type="ECO:0000256" key="5">
    <source>
        <dbReference type="ARBA" id="ARBA00022833"/>
    </source>
</evidence>
<evidence type="ECO:0000256" key="9">
    <source>
        <dbReference type="ARBA" id="ARBA00023242"/>
    </source>
</evidence>
<dbReference type="InterPro" id="IPR006510">
    <property type="entry name" value="Znf_LRP1"/>
</dbReference>
<proteinExistence type="inferred from homology"/>
<reference evidence="12 13" key="1">
    <citation type="submission" date="2024-01" db="EMBL/GenBank/DDBJ databases">
        <title>A telomere-to-telomere, gap-free genome of sweet tea (Lithocarpus litseifolius).</title>
        <authorList>
            <person name="Zhou J."/>
        </authorList>
    </citation>
    <scope>NUCLEOTIDE SEQUENCE [LARGE SCALE GENOMIC DNA]</scope>
    <source>
        <strain evidence="12">Zhou-2022a</strain>
        <tissue evidence="12">Leaf</tissue>
    </source>
</reference>
<comment type="subcellular location">
    <subcellularLocation>
        <location evidence="1">Nucleus</location>
    </subcellularLocation>
</comment>
<name>A0AAW2BT73_9ROSI</name>
<evidence type="ECO:0000256" key="2">
    <source>
        <dbReference type="ARBA" id="ARBA00006911"/>
    </source>
</evidence>
<keyword evidence="13" id="KW-1185">Reference proteome</keyword>
<evidence type="ECO:0000256" key="11">
    <source>
        <dbReference type="SAM" id="MobiDB-lite"/>
    </source>
</evidence>
<protein>
    <submittedName>
        <fullName evidence="12">Uncharacterized protein</fullName>
    </submittedName>
</protein>
<comment type="caution">
    <text evidence="12">The sequence shown here is derived from an EMBL/GenBank/DDBJ whole genome shotgun (WGS) entry which is preliminary data.</text>
</comment>